<reference evidence="1" key="1">
    <citation type="submission" date="2020-05" db="EMBL/GenBank/DDBJ databases">
        <authorList>
            <person name="Chiriac C."/>
            <person name="Salcher M."/>
            <person name="Ghai R."/>
            <person name="Kavagutti S V."/>
        </authorList>
    </citation>
    <scope>NUCLEOTIDE SEQUENCE</scope>
</reference>
<evidence type="ECO:0000313" key="1">
    <source>
        <dbReference type="EMBL" id="CAB4616613.1"/>
    </source>
</evidence>
<gene>
    <name evidence="1" type="ORF">UFOPK1843_01168</name>
</gene>
<organism evidence="1">
    <name type="scientific">freshwater metagenome</name>
    <dbReference type="NCBI Taxonomy" id="449393"/>
    <lineage>
        <taxon>unclassified sequences</taxon>
        <taxon>metagenomes</taxon>
        <taxon>ecological metagenomes</taxon>
    </lineage>
</organism>
<name>A0A6J6HVK3_9ZZZZ</name>
<sequence>MVTATIQDPDNVTQIASGTATITSSVVWGAQAVTLAPAAKKVTFNFFNLVGSKATILEGKVKSYFNVTLPSQTFVKKYAKGKHTLKITVGTVVKTVTVTVP</sequence>
<dbReference type="AlphaFoldDB" id="A0A6J6HVK3"/>
<dbReference type="EMBL" id="CAEZUR010000134">
    <property type="protein sequence ID" value="CAB4616613.1"/>
    <property type="molecule type" value="Genomic_DNA"/>
</dbReference>
<proteinExistence type="predicted"/>
<accession>A0A6J6HVK3</accession>
<protein>
    <submittedName>
        <fullName evidence="1">Unannotated protein</fullName>
    </submittedName>
</protein>